<dbReference type="HOGENOM" id="CLU_112041_1_0_5"/>
<dbReference type="RefSeq" id="WP_043868940.1">
    <property type="nucleotide sequence ID" value="NZ_CP004393.1"/>
</dbReference>
<keyword evidence="3" id="KW-1185">Reference proteome</keyword>
<protein>
    <submittedName>
        <fullName evidence="2">Uncharacterized protein</fullName>
    </submittedName>
</protein>
<organism evidence="2 3">
    <name type="scientific">Celeribacter indicus</name>
    <dbReference type="NCBI Taxonomy" id="1208324"/>
    <lineage>
        <taxon>Bacteria</taxon>
        <taxon>Pseudomonadati</taxon>
        <taxon>Pseudomonadota</taxon>
        <taxon>Alphaproteobacteria</taxon>
        <taxon>Rhodobacterales</taxon>
        <taxon>Roseobacteraceae</taxon>
        <taxon>Celeribacter</taxon>
    </lineage>
</organism>
<reference evidence="2 3" key="1">
    <citation type="journal article" date="2014" name="Int. J. Syst. Evol. Microbiol.">
        <title>Celeribacter indicus sp. nov., a polycyclic aromatic hydrocarbon-degrading bacterium from deep-sea sediment and reclassification of Huaishuia halophila as Celeribacter halophilus comb. nov.</title>
        <authorList>
            <person name="Lai Q."/>
            <person name="Cao J."/>
            <person name="Yuan J."/>
            <person name="Li F."/>
            <person name="Shao Z."/>
        </authorList>
    </citation>
    <scope>NUCLEOTIDE SEQUENCE [LARGE SCALE GENOMIC DNA]</scope>
    <source>
        <strain evidence="2">P73</strain>
    </source>
</reference>
<dbReference type="PIRSF" id="PIRSF032131">
    <property type="entry name" value="UCP032131"/>
    <property type="match status" value="1"/>
</dbReference>
<dbReference type="Proteomes" id="UP000031521">
    <property type="component" value="Chromosome"/>
</dbReference>
<dbReference type="OrthoDB" id="9799894at2"/>
<evidence type="ECO:0000256" key="1">
    <source>
        <dbReference type="SAM" id="MobiDB-lite"/>
    </source>
</evidence>
<sequence length="148" mass="16276">MIRYTLKCANDHRFESWFRSAEDYEAQTARGLVGCPDCGETRVGKAMMAPQVCTAREEAPAGPPPPVPAQTAPTPEQIEQAIAKLRAEVEANSDYVGLEFAAEARRMHEGAAPPRAIYGETKPDEARKLIEDGVPVLPLPFTPRRKMN</sequence>
<accession>A0A0B5DZ14</accession>
<dbReference type="AlphaFoldDB" id="A0A0B5DZ14"/>
<evidence type="ECO:0000313" key="3">
    <source>
        <dbReference type="Proteomes" id="UP000031521"/>
    </source>
</evidence>
<proteinExistence type="predicted"/>
<dbReference type="KEGG" id="cid:P73_1251"/>
<dbReference type="InterPro" id="IPR009562">
    <property type="entry name" value="DUF1178"/>
</dbReference>
<dbReference type="STRING" id="1208324.P73_1251"/>
<gene>
    <name evidence="2" type="ORF">P73_1251</name>
</gene>
<dbReference type="Pfam" id="PF06676">
    <property type="entry name" value="DUF1178"/>
    <property type="match status" value="1"/>
</dbReference>
<name>A0A0B5DZ14_9RHOB</name>
<evidence type="ECO:0000313" key="2">
    <source>
        <dbReference type="EMBL" id="AJE45966.1"/>
    </source>
</evidence>
<dbReference type="EMBL" id="CP004393">
    <property type="protein sequence ID" value="AJE45966.1"/>
    <property type="molecule type" value="Genomic_DNA"/>
</dbReference>
<feature type="region of interest" description="Disordered" evidence="1">
    <location>
        <begin position="54"/>
        <end position="76"/>
    </location>
</feature>